<organism evidence="1 2">
    <name type="scientific">Lipomyces kononenkoae</name>
    <name type="common">Yeast</name>
    <dbReference type="NCBI Taxonomy" id="34357"/>
    <lineage>
        <taxon>Eukaryota</taxon>
        <taxon>Fungi</taxon>
        <taxon>Dikarya</taxon>
        <taxon>Ascomycota</taxon>
        <taxon>Saccharomycotina</taxon>
        <taxon>Lipomycetes</taxon>
        <taxon>Lipomycetales</taxon>
        <taxon>Lipomycetaceae</taxon>
        <taxon>Lipomyces</taxon>
    </lineage>
</organism>
<dbReference type="EMBL" id="MU971336">
    <property type="protein sequence ID" value="KAK9241067.1"/>
    <property type="molecule type" value="Genomic_DNA"/>
</dbReference>
<gene>
    <name evidence="1" type="ORF">V1525DRAFT_393596</name>
</gene>
<keyword evidence="2" id="KW-1185">Reference proteome</keyword>
<sequence length="534" mass="59857">MVSCLILDAGPLITNGYSTLNSLADEFFTTPSVYNEIRDERARQNLLLWGDKLDLRQPSMEYIKIVSEFAKKTGDYAVLSPTDIQILALTYELEYEKNHGDWRLRKAPGQSRINGPSPFAKKEIKSESDKVDRPSEQQGMEELSRKMHCSNIGSEEISTQDKSNQSSEVPPTETNKESQESEETHATVADDEPQAPDDNAGWSTIIRKPRAGKKYNKTQERKQSLTTMSAPMSEPSVIKNEIPQVETFPATVDLGSTESENMEDSQAPVKNYESDRSNNSVQAVQTVEPAPEDVQEVGSEDDEGDEDDEDGWITPDNLQQQQILDGTVGNSNDTKSATEQATKLKVGMASGDFAMQNVALQIGLNVINPQSGRLISKIRSWMLRCHACYFLTPPPTDKPKLFCPRCGGATLLRCTVTTSAATGQLQIHLKKNFQWSHRGNKYSLPNPQSRKNRMNGGEGTEEILLREDQKEYLKAVKNDAWRRRHNEKMLEEWIGGVGNDAMGSPFASGSYKRDYFKTGVKVGKSRYVNERRRQ</sequence>
<evidence type="ECO:0000313" key="1">
    <source>
        <dbReference type="EMBL" id="KAK9241067.1"/>
    </source>
</evidence>
<name>A0ACC3TAY8_LIPKO</name>
<accession>A0ACC3TAY8</accession>
<proteinExistence type="predicted"/>
<evidence type="ECO:0000313" key="2">
    <source>
        <dbReference type="Proteomes" id="UP001433508"/>
    </source>
</evidence>
<reference evidence="2" key="1">
    <citation type="journal article" date="2024" name="Front. Bioeng. Biotechnol.">
        <title>Genome-scale model development and genomic sequencing of the oleaginous clade Lipomyces.</title>
        <authorList>
            <person name="Czajka J.J."/>
            <person name="Han Y."/>
            <person name="Kim J."/>
            <person name="Mondo S.J."/>
            <person name="Hofstad B.A."/>
            <person name="Robles A."/>
            <person name="Haridas S."/>
            <person name="Riley R."/>
            <person name="LaButti K."/>
            <person name="Pangilinan J."/>
            <person name="Andreopoulos W."/>
            <person name="Lipzen A."/>
            <person name="Yan J."/>
            <person name="Wang M."/>
            <person name="Ng V."/>
            <person name="Grigoriev I.V."/>
            <person name="Spatafora J.W."/>
            <person name="Magnuson J.K."/>
            <person name="Baker S.E."/>
            <person name="Pomraning K.R."/>
        </authorList>
    </citation>
    <scope>NUCLEOTIDE SEQUENCE [LARGE SCALE GENOMIC DNA]</scope>
    <source>
        <strain evidence="2">CBS 7786</strain>
    </source>
</reference>
<dbReference type="Proteomes" id="UP001433508">
    <property type="component" value="Unassembled WGS sequence"/>
</dbReference>
<comment type="caution">
    <text evidence="1">The sequence shown here is derived from an EMBL/GenBank/DDBJ whole genome shotgun (WGS) entry which is preliminary data.</text>
</comment>
<protein>
    <submittedName>
        <fullName evidence="1">Nin one binding Zn-ribbon like-domain-containing protein</fullName>
    </submittedName>
</protein>